<evidence type="ECO:0000256" key="4">
    <source>
        <dbReference type="SAM" id="Phobius"/>
    </source>
</evidence>
<dbReference type="Gene3D" id="3.30.40.10">
    <property type="entry name" value="Zinc/RING finger domain, C3HC4 (zinc finger)"/>
    <property type="match status" value="1"/>
</dbReference>
<organism evidence="6 7">
    <name type="scientific">Musa troglodytarum</name>
    <name type="common">fe'i banana</name>
    <dbReference type="NCBI Taxonomy" id="320322"/>
    <lineage>
        <taxon>Eukaryota</taxon>
        <taxon>Viridiplantae</taxon>
        <taxon>Streptophyta</taxon>
        <taxon>Embryophyta</taxon>
        <taxon>Tracheophyta</taxon>
        <taxon>Spermatophyta</taxon>
        <taxon>Magnoliopsida</taxon>
        <taxon>Liliopsida</taxon>
        <taxon>Zingiberales</taxon>
        <taxon>Musaceae</taxon>
        <taxon>Musa</taxon>
    </lineage>
</organism>
<evidence type="ECO:0000256" key="2">
    <source>
        <dbReference type="ARBA" id="ARBA00022771"/>
    </source>
</evidence>
<protein>
    <submittedName>
        <fullName evidence="6">Zinc finger protein</fullName>
    </submittedName>
</protein>
<keyword evidence="7" id="KW-1185">Reference proteome</keyword>
<keyword evidence="4" id="KW-1133">Transmembrane helix</keyword>
<keyword evidence="4" id="KW-0472">Membrane</keyword>
<sequence>MTTRPPRSPDVCHVINRHVSRNTFATVKRCNGTLPIDRSCRRTSVTFHPFFALLFVGERSPITVAKSFVGDVRRGDAALSFLNIVPPSQEYLESNVDGDSSDKLPRECTLKEVNNNKTSQEQKEFIEFVGPEGEIFVCSADVESGSYFHQDTLINLGCSCKNDLAQSHYACALKWFVSHGSTMCEICGSVAKNVRVTDFRKVMASLKDYEELRNRTVTGEFAYTHVGMNSGVDPDAVAAIRRQRLSEISLWFSPHSNSVTVSQEALEEFPYNPTENVVNMETQTAKWALEGTGILVAIGLVTVILTWFITSRVGKKAARCGFNILLGGFSNKIQVWTSTLLDNLICILVSCFCNMGLSDPERSINMILPVELEEPILTQILVIMSVLHRLKEPQFLVVQYPGGKDDAKVVRDMICVYNCTVDPDPASSMKMPTYIKESRHSKQLQEISNAEVFDVTDQIPC</sequence>
<dbReference type="PROSITE" id="PS51292">
    <property type="entry name" value="ZF_RING_CH"/>
    <property type="match status" value="1"/>
</dbReference>
<dbReference type="InterPro" id="IPR011016">
    <property type="entry name" value="Znf_RING-CH"/>
</dbReference>
<dbReference type="Proteomes" id="UP001055439">
    <property type="component" value="Chromosome 8"/>
</dbReference>
<dbReference type="OrthoDB" id="1900797at2759"/>
<dbReference type="GO" id="GO:0008270">
    <property type="term" value="F:zinc ion binding"/>
    <property type="evidence" value="ECO:0007669"/>
    <property type="project" value="UniProtKB-KW"/>
</dbReference>
<evidence type="ECO:0000313" key="6">
    <source>
        <dbReference type="EMBL" id="URE34801.1"/>
    </source>
</evidence>
<dbReference type="PANTHER" id="PTHR46214:SF12">
    <property type="entry name" value="RING_FYVE_PHD ZINC FINGER SUPERFAMILY PROTEIN"/>
    <property type="match status" value="1"/>
</dbReference>
<name>A0A9E7HK75_9LILI</name>
<keyword evidence="3" id="KW-0862">Zinc</keyword>
<evidence type="ECO:0000256" key="3">
    <source>
        <dbReference type="ARBA" id="ARBA00022833"/>
    </source>
</evidence>
<keyword evidence="2" id="KW-0863">Zinc-finger</keyword>
<feature type="transmembrane region" description="Helical" evidence="4">
    <location>
        <begin position="287"/>
        <end position="309"/>
    </location>
</feature>
<accession>A0A9E7HK75</accession>
<dbReference type="InterPro" id="IPR013083">
    <property type="entry name" value="Znf_RING/FYVE/PHD"/>
</dbReference>
<dbReference type="EMBL" id="CP097510">
    <property type="protein sequence ID" value="URE34801.1"/>
    <property type="molecule type" value="Genomic_DNA"/>
</dbReference>
<evidence type="ECO:0000259" key="5">
    <source>
        <dbReference type="PROSITE" id="PS51292"/>
    </source>
</evidence>
<evidence type="ECO:0000256" key="1">
    <source>
        <dbReference type="ARBA" id="ARBA00022723"/>
    </source>
</evidence>
<proteinExistence type="predicted"/>
<gene>
    <name evidence="6" type="ORF">MUK42_17518</name>
</gene>
<dbReference type="SUPFAM" id="SSF57850">
    <property type="entry name" value="RING/U-box"/>
    <property type="match status" value="1"/>
</dbReference>
<evidence type="ECO:0000313" key="7">
    <source>
        <dbReference type="Proteomes" id="UP001055439"/>
    </source>
</evidence>
<feature type="domain" description="RING-CH-type" evidence="5">
    <location>
        <begin position="130"/>
        <end position="194"/>
    </location>
</feature>
<reference evidence="6" key="1">
    <citation type="submission" date="2022-05" db="EMBL/GenBank/DDBJ databases">
        <title>The Musa troglodytarum L. genome provides insights into the mechanism of non-climacteric behaviour and enrichment of carotenoids.</title>
        <authorList>
            <person name="Wang J."/>
        </authorList>
    </citation>
    <scope>NUCLEOTIDE SEQUENCE</scope>
    <source>
        <tissue evidence="6">Leaf</tissue>
    </source>
</reference>
<dbReference type="AlphaFoldDB" id="A0A9E7HK75"/>
<keyword evidence="1" id="KW-0479">Metal-binding</keyword>
<dbReference type="PANTHER" id="PTHR46214">
    <property type="entry name" value="ZINC FINGER, RING-CH-TYPE"/>
    <property type="match status" value="1"/>
</dbReference>
<dbReference type="Pfam" id="PF12906">
    <property type="entry name" value="RINGv"/>
    <property type="match status" value="1"/>
</dbReference>
<dbReference type="SMART" id="SM00744">
    <property type="entry name" value="RINGv"/>
    <property type="match status" value="1"/>
</dbReference>
<keyword evidence="4" id="KW-0812">Transmembrane</keyword>